<dbReference type="EMBL" id="VSRR010002922">
    <property type="protein sequence ID" value="MPC33841.1"/>
    <property type="molecule type" value="Genomic_DNA"/>
</dbReference>
<gene>
    <name evidence="1" type="ORF">E2C01_027207</name>
</gene>
<accession>A0A5B7EHK5</accession>
<evidence type="ECO:0000313" key="2">
    <source>
        <dbReference type="Proteomes" id="UP000324222"/>
    </source>
</evidence>
<dbReference type="AlphaFoldDB" id="A0A5B7EHK5"/>
<comment type="caution">
    <text evidence="1">The sequence shown here is derived from an EMBL/GenBank/DDBJ whole genome shotgun (WGS) entry which is preliminary data.</text>
</comment>
<evidence type="ECO:0000313" key="1">
    <source>
        <dbReference type="EMBL" id="MPC33841.1"/>
    </source>
</evidence>
<keyword evidence="2" id="KW-1185">Reference proteome</keyword>
<proteinExistence type="predicted"/>
<sequence length="101" mass="11082">MSTVVTRNNLISALCLALHSLLPSRPHFLPPLVCAVKSLPWTRINELQVSPRSPRSREAVCAFLGKHFVGGSNTCRDGVARTHNFDDKPSLIPFITCLAES</sequence>
<dbReference type="Proteomes" id="UP000324222">
    <property type="component" value="Unassembled WGS sequence"/>
</dbReference>
<protein>
    <submittedName>
        <fullName evidence="1">Uncharacterized protein</fullName>
    </submittedName>
</protein>
<reference evidence="1 2" key="1">
    <citation type="submission" date="2019-05" db="EMBL/GenBank/DDBJ databases">
        <title>Another draft genome of Portunus trituberculatus and its Hox gene families provides insights of decapod evolution.</title>
        <authorList>
            <person name="Jeong J.-H."/>
            <person name="Song I."/>
            <person name="Kim S."/>
            <person name="Choi T."/>
            <person name="Kim D."/>
            <person name="Ryu S."/>
            <person name="Kim W."/>
        </authorList>
    </citation>
    <scope>NUCLEOTIDE SEQUENCE [LARGE SCALE GENOMIC DNA]</scope>
    <source>
        <tissue evidence="1">Muscle</tissue>
    </source>
</reference>
<organism evidence="1 2">
    <name type="scientific">Portunus trituberculatus</name>
    <name type="common">Swimming crab</name>
    <name type="synonym">Neptunus trituberculatus</name>
    <dbReference type="NCBI Taxonomy" id="210409"/>
    <lineage>
        <taxon>Eukaryota</taxon>
        <taxon>Metazoa</taxon>
        <taxon>Ecdysozoa</taxon>
        <taxon>Arthropoda</taxon>
        <taxon>Crustacea</taxon>
        <taxon>Multicrustacea</taxon>
        <taxon>Malacostraca</taxon>
        <taxon>Eumalacostraca</taxon>
        <taxon>Eucarida</taxon>
        <taxon>Decapoda</taxon>
        <taxon>Pleocyemata</taxon>
        <taxon>Brachyura</taxon>
        <taxon>Eubrachyura</taxon>
        <taxon>Portunoidea</taxon>
        <taxon>Portunidae</taxon>
        <taxon>Portuninae</taxon>
        <taxon>Portunus</taxon>
    </lineage>
</organism>
<name>A0A5B7EHK5_PORTR</name>